<comment type="subcellular location">
    <subcellularLocation>
        <location evidence="2">Cell membrane</location>
        <topology evidence="2">Lipid-anchor</topology>
        <topology evidence="2">GPI-anchor</topology>
    </subcellularLocation>
</comment>
<keyword evidence="5 9" id="KW-0732">Signal</keyword>
<evidence type="ECO:0000259" key="10">
    <source>
        <dbReference type="Pfam" id="PF13206"/>
    </source>
</evidence>
<feature type="chain" id="PRO_5013092556" evidence="9">
    <location>
        <begin position="19"/>
        <end position="335"/>
    </location>
</feature>
<name>A0A1V0FY75_9TRYP</name>
<evidence type="ECO:0000256" key="1">
    <source>
        <dbReference type="ARBA" id="ARBA00002523"/>
    </source>
</evidence>
<feature type="domain" description="Trypanosome variant surface glycoprotein B-type N-terminal" evidence="10">
    <location>
        <begin position="13"/>
        <end position="327"/>
    </location>
</feature>
<evidence type="ECO:0000256" key="6">
    <source>
        <dbReference type="ARBA" id="ARBA00023136"/>
    </source>
</evidence>
<reference evidence="11" key="1">
    <citation type="submission" date="2016-12" db="EMBL/GenBank/DDBJ databases">
        <title>Extending the VSGnome of Trypanosoma brucei strain TREU927.</title>
        <authorList>
            <person name="Cross G.A."/>
        </authorList>
    </citation>
    <scope>NUCLEOTIDE SEQUENCE</scope>
    <source>
        <strain evidence="11">Tb927.99.733</strain>
    </source>
</reference>
<evidence type="ECO:0000256" key="2">
    <source>
        <dbReference type="ARBA" id="ARBA00004609"/>
    </source>
</evidence>
<organism evidence="11">
    <name type="scientific">Trypanosoma brucei</name>
    <dbReference type="NCBI Taxonomy" id="5691"/>
    <lineage>
        <taxon>Eukaryota</taxon>
        <taxon>Discoba</taxon>
        <taxon>Euglenozoa</taxon>
        <taxon>Kinetoplastea</taxon>
        <taxon>Metakinetoplastina</taxon>
        <taxon>Trypanosomatida</taxon>
        <taxon>Trypanosomatidae</taxon>
        <taxon>Trypanosoma</taxon>
    </lineage>
</organism>
<proteinExistence type="predicted"/>
<evidence type="ECO:0000256" key="4">
    <source>
        <dbReference type="ARBA" id="ARBA00022622"/>
    </source>
</evidence>
<keyword evidence="7" id="KW-0325">Glycoprotein</keyword>
<dbReference type="GO" id="GO:0098552">
    <property type="term" value="C:side of membrane"/>
    <property type="evidence" value="ECO:0007669"/>
    <property type="project" value="UniProtKB-KW"/>
</dbReference>
<evidence type="ECO:0000313" key="11">
    <source>
        <dbReference type="EMBL" id="ARB50747.1"/>
    </source>
</evidence>
<keyword evidence="8" id="KW-0449">Lipoprotein</keyword>
<keyword evidence="6" id="KW-0472">Membrane</keyword>
<sequence length="335" mass="35915">MLHTKAAFTAALLLTAQALRVEAAFQADAAADLQLLCSFIALESAEPHKVTLPGELEQEIQEVRTMNMSTAGPEWQAIFEPKDGQNTWEKAKGDTKSEPYRSHWGNTYDKWVADRAQVQVMKGYKKWIEKNPSPSTESGRQAAHELINASLTKIQELKLEYDNEKRAAESSTLLAKKKILEMLYGQDTPSPTPVDTKTLKGTRDYAAGCASNGGASVYGDALCICGESASDTPTECDASNLDIKWSRGITATQLSVIKNKCTTKAGATYTAQSLLTVRATLAARLTHTATAASALVTYLGKSTAGTCGGANGETCAIYTNAFVQGEQTTSLGSIN</sequence>
<feature type="signal peptide" evidence="9">
    <location>
        <begin position="1"/>
        <end position="18"/>
    </location>
</feature>
<accession>A0A1V0FY75</accession>
<dbReference type="AlphaFoldDB" id="A0A1V0FY75"/>
<dbReference type="InterPro" id="IPR025932">
    <property type="entry name" value="Trypano_VSG_B_N_dom"/>
</dbReference>
<evidence type="ECO:0000256" key="7">
    <source>
        <dbReference type="ARBA" id="ARBA00023180"/>
    </source>
</evidence>
<evidence type="ECO:0000256" key="8">
    <source>
        <dbReference type="ARBA" id="ARBA00023288"/>
    </source>
</evidence>
<dbReference type="EMBL" id="KY404496">
    <property type="protein sequence ID" value="ARB50747.1"/>
    <property type="molecule type" value="Genomic_DNA"/>
</dbReference>
<protein>
    <submittedName>
        <fullName evidence="11">Variant surface glycoprotein</fullName>
    </submittedName>
</protein>
<dbReference type="Pfam" id="PF13206">
    <property type="entry name" value="VSG_B"/>
    <property type="match status" value="1"/>
</dbReference>
<evidence type="ECO:0000256" key="3">
    <source>
        <dbReference type="ARBA" id="ARBA00022475"/>
    </source>
</evidence>
<evidence type="ECO:0000256" key="9">
    <source>
        <dbReference type="SAM" id="SignalP"/>
    </source>
</evidence>
<keyword evidence="3" id="KW-1003">Cell membrane</keyword>
<comment type="function">
    <text evidence="1">VSG forms a coat on the surface of the parasite. The trypanosome evades the immune response of the host by expressing a series of antigenically distinct VSGs from an estimated 1000 VSG genes.</text>
</comment>
<evidence type="ECO:0000256" key="5">
    <source>
        <dbReference type="ARBA" id="ARBA00022729"/>
    </source>
</evidence>
<keyword evidence="4" id="KW-0336">GPI-anchor</keyword>
<dbReference type="GO" id="GO:0005886">
    <property type="term" value="C:plasma membrane"/>
    <property type="evidence" value="ECO:0007669"/>
    <property type="project" value="UniProtKB-SubCell"/>
</dbReference>
<dbReference type="VEuPathDB" id="TriTrypDB:Tb427_000331700"/>